<protein>
    <submittedName>
        <fullName evidence="1">Uncharacterized protein</fullName>
    </submittedName>
</protein>
<comment type="caution">
    <text evidence="1">The sequence shown here is derived from an EMBL/GenBank/DDBJ whole genome shotgun (WGS) entry which is preliminary data.</text>
</comment>
<reference evidence="1 2" key="1">
    <citation type="submission" date="2019-12" db="EMBL/GenBank/DDBJ databases">
        <title>Chitinophaga sp. strain ysch24 (GDMCC 1.1355), whole genome shotgun sequence.</title>
        <authorList>
            <person name="Zhang X."/>
        </authorList>
    </citation>
    <scope>NUCLEOTIDE SEQUENCE [LARGE SCALE GENOMIC DNA]</scope>
    <source>
        <strain evidence="2">ysch24</strain>
    </source>
</reference>
<name>A0A7K1U549_9BACT</name>
<sequence>MAPDKTYKTLMTNLMDMEMTVKGDSAMINEIRARGMKLPIIMHMNQNMAITTKTGAQRADKKIPLTMTYDKFSIIQSVGGQETTQDVNPFLNTVVEGTTMGDGKISIDTIKGELDDALKTSLRQMVTNLQGNIKFPAEEIKIGDSFDQELPMNLPIPQAEMKMKLIAKYTLKEIRDNKAIFDLKYTIVMDMSITENAGKGGGTGTGTGTMIYDINKNIAEQTDSDIQFQFEFAVSGLTMSATCKGKTNVKCSVE</sequence>
<evidence type="ECO:0000313" key="2">
    <source>
        <dbReference type="Proteomes" id="UP000461730"/>
    </source>
</evidence>
<gene>
    <name evidence="1" type="ORF">GO493_14580</name>
</gene>
<organism evidence="1 2">
    <name type="scientific">Chitinophaga tropicalis</name>
    <dbReference type="NCBI Taxonomy" id="2683588"/>
    <lineage>
        <taxon>Bacteria</taxon>
        <taxon>Pseudomonadati</taxon>
        <taxon>Bacteroidota</taxon>
        <taxon>Chitinophagia</taxon>
        <taxon>Chitinophagales</taxon>
        <taxon>Chitinophagaceae</taxon>
        <taxon>Chitinophaga</taxon>
    </lineage>
</organism>
<dbReference type="Proteomes" id="UP000461730">
    <property type="component" value="Unassembled WGS sequence"/>
</dbReference>
<keyword evidence="2" id="KW-1185">Reference proteome</keyword>
<dbReference type="RefSeq" id="WP_157306938.1">
    <property type="nucleotide sequence ID" value="NZ_WRXN01000005.1"/>
</dbReference>
<proteinExistence type="predicted"/>
<accession>A0A7K1U549</accession>
<dbReference type="AlphaFoldDB" id="A0A7K1U549"/>
<evidence type="ECO:0000313" key="1">
    <source>
        <dbReference type="EMBL" id="MVT09492.1"/>
    </source>
</evidence>
<dbReference type="EMBL" id="WRXN01000005">
    <property type="protein sequence ID" value="MVT09492.1"/>
    <property type="molecule type" value="Genomic_DNA"/>
</dbReference>